<feature type="compositionally biased region" description="Polar residues" evidence="5">
    <location>
        <begin position="1550"/>
        <end position="1560"/>
    </location>
</feature>
<evidence type="ECO:0000256" key="1">
    <source>
        <dbReference type="ARBA" id="ARBA00004496"/>
    </source>
</evidence>
<accession>A0A8T2J3S6</accession>
<dbReference type="PANTHER" id="PTHR18947">
    <property type="entry name" value="HOOK PROTEINS"/>
    <property type="match status" value="1"/>
</dbReference>
<dbReference type="GO" id="GO:0051959">
    <property type="term" value="F:dynein light intermediate chain binding"/>
    <property type="evidence" value="ECO:0007669"/>
    <property type="project" value="TreeGrafter"/>
</dbReference>
<dbReference type="GO" id="GO:0008017">
    <property type="term" value="F:microtubule binding"/>
    <property type="evidence" value="ECO:0007669"/>
    <property type="project" value="TreeGrafter"/>
</dbReference>
<keyword evidence="8" id="KW-1185">Reference proteome</keyword>
<feature type="region of interest" description="Disordered" evidence="5">
    <location>
        <begin position="809"/>
        <end position="837"/>
    </location>
</feature>
<dbReference type="OrthoDB" id="10254988at2759"/>
<keyword evidence="3 4" id="KW-0175">Coiled coil</keyword>
<feature type="region of interest" description="Disordered" evidence="5">
    <location>
        <begin position="1550"/>
        <end position="1574"/>
    </location>
</feature>
<feature type="compositionally biased region" description="Basic and acidic residues" evidence="5">
    <location>
        <begin position="1140"/>
        <end position="1160"/>
    </location>
</feature>
<protein>
    <recommendedName>
        <fullName evidence="6">HOOK N-terminal domain-containing protein</fullName>
    </recommendedName>
</protein>
<evidence type="ECO:0000256" key="3">
    <source>
        <dbReference type="ARBA" id="ARBA00023054"/>
    </source>
</evidence>
<feature type="coiled-coil region" evidence="4">
    <location>
        <begin position="1588"/>
        <end position="1615"/>
    </location>
</feature>
<sequence length="1915" mass="223093">MYSLDYGTELTIGEPRREYMRLSEGDILHFIMNIIDPRPYHGERDLHSLRKRLRAYYQDGLQQLILMSLPDTTLITQEPITVDTLQEMENLLSLLLGAAVQCENREQIITRIRTLTLDSQIKLAEKIQEMTQDTQKIIAIPGLELSHLSHPDLQEAVHMLSCHLRDILRQRDEAQERLSLLRCEQESTITPPGDKVFRGMRQNMNSDSQSWRNRSVHVTDLQSKLRRARQEIEEKGEELLDSQQQVEILEMELRKLHHQVQELSAKAALAQGYRDELDNLRERSRRLETQVNALNEKLRTMEIHQRSLQEEKEFSRALLEDKEVLEHQLVAERERSERLRLCEKEKHSLEERLQRLEMERESECQRVQFLLHDNLTLAEEVRVLREEVQSRWERVYEAHRETTPTWERQHETDGEVDQGWERLQERGHDFLDLNSELSEALLRLEKENQNLRERLESLSGKTLDQTIKGPQVSTERQHGEETDVQIKSPDLCVREEPDGGSLGEKDQLPIDVAGGSLPEQGHGLEEMAPRKLEGISLKDQSEKFKCTNTQRNMANKLPISKEIRLRGNQSNDEVLEVDNSNLEHTTDQLKESPLEQQSENIHLEVMLEDNALEIESLKRQLKEKEVQVQHQQNLLHESTQEKNVLHTKLQEYAKEIQTLQKLMEKSIAESQVLEKELKYREKQSNQKSLQDDDKTLTQQRLQVESNADIHPIKRHFKENYSEELSLLKHQGVSERQQKSQDRQMEEGAKEIVYLKTLLKDREHSHTRQLGEAMVQIELLKGQMEASQGQGHILERQLQDTTESLNSLKRQLKEKEKESQRQLQETDAIQKKEASESKSLEVKLKKGTEEIQLLRRQIKESEDVEAMRRLMETQEQSLKTQLKENSEEIKSLKSQLKESCIEKETCKRHLKEKEELETSITRRLEESTSELKSIRNQMEEKTEELESLKTKVDKGEIESRLQLSQLEENLKEINSLKIQLNGSHNGQLKELQSLKSELEEKEILVQELMRDLQVSEGELQSLKKLQEKSLNQQLEEKEGLLRQMIEAGDSVKRQLDEKSKHLEDITRQLQVSAENEDSLQRRLNACEENLQTLQGKLEEATDEIESQKKHLETSREREHSLSMKLLDSTSEIQLLKRDVENEKRQHKQNKIDMNAEKRESQLKQQYDQGALNTLKRQLQDNTEEIKSLIRQLEKSAAEIQTVKKQLEESAKELQMQKRQMEESVVESLYLKRQLEEREGREQSLKRQLEESNSKLQKIIGELQEHSEEKKTWTSQLKENEKEMHTLRRQLDEKKHESLEKESCMSAEILSLKNELENRTGSLKKSLKEELQESNDKMADLQRQLKEREEEIETLERKLQESTDEILLQKKQIDDSECREQSLKRILKDKEGCEQILRRQIEEVTQRAEDLRRQLKVSSRKRQLQESTGDISFENKQIEETKMEGINQVTESGEGNLPFPPKKSQVASNAMSTSATSSVSPSQTIHLPVSTVVSPLFSLSTPATSPLSVLRPKSLSFPLNFSLSLPASHSTSDSDSCPPLVSTCVTDSRLVSESETPSSTHAIHSEQTEPCPAPLTITSHLPSSESALSLLRQEGELERAQRELRRGRSALRIIRQEHRDLQERQEPRMHTGELDAQWREASRRAVRMVKTSEERISELRELKRQLGTEQREKELLEREHGELREQVQRMEISNKALTEQCQMLSQEKLSLQDQNNLFLSQIHSLSCDNRELLERSLQSGELRQEEERRYREKLTELKHEKQKLLDKIMDQYRVLEPAPITHSRKSNWITDKMKRLLRAKDRPQRGPGDSPRILIPPVEPTSESEKGSKQTATLRRSRSSITPSSPVLQGTFRSRNAKLSSTIRSSESFSSNDSTPRERFRLRRRGQVRESDEEDGVGRSGDLELTLPRSTRKPLLH</sequence>
<reference evidence="7" key="1">
    <citation type="thesis" date="2020" institute="ProQuest LLC" country="789 East Eisenhower Parkway, Ann Arbor, MI, USA">
        <title>Comparative Genomics and Chromosome Evolution.</title>
        <authorList>
            <person name="Mudd A.B."/>
        </authorList>
    </citation>
    <scope>NUCLEOTIDE SEQUENCE</scope>
    <source>
        <strain evidence="7">Female2</strain>
        <tissue evidence="7">Blood</tissue>
    </source>
</reference>
<feature type="region of interest" description="Disordered" evidence="5">
    <location>
        <begin position="1140"/>
        <end position="1161"/>
    </location>
</feature>
<evidence type="ECO:0000259" key="6">
    <source>
        <dbReference type="Pfam" id="PF19047"/>
    </source>
</evidence>
<feature type="compositionally biased region" description="Polar residues" evidence="5">
    <location>
        <begin position="1839"/>
        <end position="1857"/>
    </location>
</feature>
<dbReference type="GO" id="GO:0031122">
    <property type="term" value="P:cytoplasmic microtubule organization"/>
    <property type="evidence" value="ECO:0007669"/>
    <property type="project" value="TreeGrafter"/>
</dbReference>
<gene>
    <name evidence="7" type="ORF">GDO86_008606</name>
</gene>
<dbReference type="GO" id="GO:0005737">
    <property type="term" value="C:cytoplasm"/>
    <property type="evidence" value="ECO:0007669"/>
    <property type="project" value="UniProtKB-SubCell"/>
</dbReference>
<evidence type="ECO:0000313" key="8">
    <source>
        <dbReference type="Proteomes" id="UP000812440"/>
    </source>
</evidence>
<feature type="compositionally biased region" description="Basic and acidic residues" evidence="5">
    <location>
        <begin position="810"/>
        <end position="819"/>
    </location>
</feature>
<feature type="compositionally biased region" description="Low complexity" evidence="5">
    <location>
        <begin position="1858"/>
        <end position="1869"/>
    </location>
</feature>
<feature type="coiled-coil region" evidence="4">
    <location>
        <begin position="1741"/>
        <end position="1769"/>
    </location>
</feature>
<keyword evidence="2" id="KW-0963">Cytoplasm</keyword>
<dbReference type="Gene3D" id="1.10.418.10">
    <property type="entry name" value="Calponin-like domain"/>
    <property type="match status" value="1"/>
</dbReference>
<name>A0A8T2J3S6_9PIPI</name>
<feature type="coiled-coil region" evidence="4">
    <location>
        <begin position="1647"/>
        <end position="1712"/>
    </location>
</feature>
<feature type="compositionally biased region" description="Basic and acidic residues" evidence="5">
    <location>
        <begin position="827"/>
        <end position="837"/>
    </location>
</feature>
<dbReference type="PANTHER" id="PTHR18947:SF35">
    <property type="entry name" value="COILED-COIL DOMAIN-CONTAINING PROTEIN 88B"/>
    <property type="match status" value="1"/>
</dbReference>
<dbReference type="InterPro" id="IPR036872">
    <property type="entry name" value="CH_dom_sf"/>
</dbReference>
<feature type="coiled-coil region" evidence="4">
    <location>
        <begin position="607"/>
        <end position="676"/>
    </location>
</feature>
<proteinExistence type="predicted"/>
<dbReference type="Proteomes" id="UP000812440">
    <property type="component" value="Chromosome 4"/>
</dbReference>
<evidence type="ECO:0000256" key="5">
    <source>
        <dbReference type="SAM" id="MobiDB-lite"/>
    </source>
</evidence>
<dbReference type="GO" id="GO:0005813">
    <property type="term" value="C:centrosome"/>
    <property type="evidence" value="ECO:0007669"/>
    <property type="project" value="TreeGrafter"/>
</dbReference>
<organism evidence="7 8">
    <name type="scientific">Hymenochirus boettgeri</name>
    <name type="common">Congo dwarf clawed frog</name>
    <dbReference type="NCBI Taxonomy" id="247094"/>
    <lineage>
        <taxon>Eukaryota</taxon>
        <taxon>Metazoa</taxon>
        <taxon>Chordata</taxon>
        <taxon>Craniata</taxon>
        <taxon>Vertebrata</taxon>
        <taxon>Euteleostomi</taxon>
        <taxon>Amphibia</taxon>
        <taxon>Batrachia</taxon>
        <taxon>Anura</taxon>
        <taxon>Pipoidea</taxon>
        <taxon>Pipidae</taxon>
        <taxon>Pipinae</taxon>
        <taxon>Hymenochirus</taxon>
    </lineage>
</organism>
<dbReference type="EMBL" id="JAACNH010000007">
    <property type="protein sequence ID" value="KAG8437980.1"/>
    <property type="molecule type" value="Genomic_DNA"/>
</dbReference>
<evidence type="ECO:0000313" key="7">
    <source>
        <dbReference type="EMBL" id="KAG8437980.1"/>
    </source>
</evidence>
<dbReference type="Pfam" id="PF19047">
    <property type="entry name" value="HOOK_N"/>
    <property type="match status" value="1"/>
</dbReference>
<dbReference type="InterPro" id="IPR043936">
    <property type="entry name" value="HOOK_N"/>
</dbReference>
<feature type="region of interest" description="Disordered" evidence="5">
    <location>
        <begin position="1797"/>
        <end position="1915"/>
    </location>
</feature>
<feature type="coiled-coil region" evidence="4">
    <location>
        <begin position="218"/>
        <end position="311"/>
    </location>
</feature>
<dbReference type="SUPFAM" id="SSF116907">
    <property type="entry name" value="Hook domain"/>
    <property type="match status" value="1"/>
</dbReference>
<evidence type="ECO:0000256" key="2">
    <source>
        <dbReference type="ARBA" id="ARBA00022490"/>
    </source>
</evidence>
<evidence type="ECO:0000256" key="4">
    <source>
        <dbReference type="SAM" id="Coils"/>
    </source>
</evidence>
<feature type="coiled-coil region" evidence="4">
    <location>
        <begin position="339"/>
        <end position="366"/>
    </location>
</feature>
<feature type="coiled-coil region" evidence="4">
    <location>
        <begin position="430"/>
        <end position="461"/>
    </location>
</feature>
<dbReference type="GO" id="GO:0030705">
    <property type="term" value="P:cytoskeleton-dependent intracellular transport"/>
    <property type="evidence" value="ECO:0007669"/>
    <property type="project" value="InterPro"/>
</dbReference>
<feature type="domain" description="HOOK N-terminal" evidence="6">
    <location>
        <begin position="48"/>
        <end position="129"/>
    </location>
</feature>
<comment type="caution">
    <text evidence="7">The sequence shown here is derived from an EMBL/GenBank/DDBJ whole genome shotgun (WGS) entry which is preliminary data.</text>
</comment>
<comment type="subcellular location">
    <subcellularLocation>
        <location evidence="1">Cytoplasm</location>
    </subcellularLocation>
</comment>